<dbReference type="InterPro" id="IPR051478">
    <property type="entry name" value="Beta-lactamase-like_AB/R"/>
</dbReference>
<evidence type="ECO:0000259" key="2">
    <source>
        <dbReference type="Pfam" id="PF00144"/>
    </source>
</evidence>
<comment type="caution">
    <text evidence="4">The sequence shown here is derived from an EMBL/GenBank/DDBJ whole genome shotgun (WGS) entry which is preliminary data.</text>
</comment>
<dbReference type="AlphaFoldDB" id="A0A395MIA5"/>
<dbReference type="OrthoDB" id="10250282at2759"/>
<keyword evidence="5" id="KW-1185">Reference proteome</keyword>
<accession>A0A395MIA5</accession>
<reference evidence="4 5" key="1">
    <citation type="journal article" date="2018" name="PLoS Pathog.">
        <title>Evolution of structural diversity of trichothecenes, a family of toxins produced by plant pathogenic and entomopathogenic fungi.</title>
        <authorList>
            <person name="Proctor R.H."/>
            <person name="McCormick S.P."/>
            <person name="Kim H.S."/>
            <person name="Cardoza R.E."/>
            <person name="Stanley A.M."/>
            <person name="Lindo L."/>
            <person name="Kelly A."/>
            <person name="Brown D.W."/>
            <person name="Lee T."/>
            <person name="Vaughan M.M."/>
            <person name="Alexander N.J."/>
            <person name="Busman M."/>
            <person name="Gutierrez S."/>
        </authorList>
    </citation>
    <scope>NUCLEOTIDE SEQUENCE [LARGE SCALE GENOMIC DNA]</scope>
    <source>
        <strain evidence="4 5">NRRL 13405</strain>
    </source>
</reference>
<dbReference type="Gene3D" id="3.40.710.10">
    <property type="entry name" value="DD-peptidase/beta-lactamase superfamily"/>
    <property type="match status" value="1"/>
</dbReference>
<name>A0A395MIA5_9HYPO</name>
<evidence type="ECO:0000259" key="3">
    <source>
        <dbReference type="Pfam" id="PF26335"/>
    </source>
</evidence>
<organism evidence="4 5">
    <name type="scientific">Fusarium flagelliforme</name>
    <dbReference type="NCBI Taxonomy" id="2675880"/>
    <lineage>
        <taxon>Eukaryota</taxon>
        <taxon>Fungi</taxon>
        <taxon>Dikarya</taxon>
        <taxon>Ascomycota</taxon>
        <taxon>Pezizomycotina</taxon>
        <taxon>Sordariomycetes</taxon>
        <taxon>Hypocreomycetidae</taxon>
        <taxon>Hypocreales</taxon>
        <taxon>Nectriaceae</taxon>
        <taxon>Fusarium</taxon>
        <taxon>Fusarium incarnatum-equiseti species complex</taxon>
    </lineage>
</organism>
<dbReference type="InterPro" id="IPR001466">
    <property type="entry name" value="Beta-lactam-related"/>
</dbReference>
<sequence>MHYLSLLLSLGLAVLPQQANAQQPVCPLLGPVFPPVQHLAKSSAVTNAIAHLDKTFKELERNGTFHELNTTLYVQAFSASDTLFQHGYVPSAMKGFLTSGKLDENSVFRIGSVSKLLTVYTLLAEVGMDHMNDPVTKWVPELARAAKKGKGDPTRQVQWNEITIGQLCGHMSGISRNFGFFDLESLIGSPKNDPEKYGFPILGKNEQRKCDLADPELGACSRKKFFNGITSNNHFPITSSGNTPVYSNLAYQILAYGLEGMTGKTFDKSFQSSLLKPLSMKRTSLEAPKGKINAVIPENELLSGWNNTWGDGSPYGGMFSTSADLTRLGQSILKSSILAPATTRAWLKPVTHTADLHISVGMPWEIRRTLVPLGSSGTRVVDLYAKNGGVGLYTAIIVISPDHGIGYVTLFAGPSRDVLLSYIPDLLAQTLLPAAEEAAREATVARFTGTFQGPDTKVTLEMDDTLVVQNWTRGDVDVLATLAAMWWPGLEVTPILRLYPMIEGNKKMSFRGTFDAKGLNVSEPEPDTEVNVAYMSTGPFSGGCLSWGGVDSLTYGSVGVDDFEFKLDQSGKATELQVRVARETLKKVN</sequence>
<feature type="domain" description="Beta-lactamase-related" evidence="2">
    <location>
        <begin position="101"/>
        <end position="417"/>
    </location>
</feature>
<dbReference type="Proteomes" id="UP000265631">
    <property type="component" value="Unassembled WGS sequence"/>
</dbReference>
<dbReference type="Pfam" id="PF26335">
    <property type="entry name" value="ARB_00930_C"/>
    <property type="match status" value="1"/>
</dbReference>
<dbReference type="Pfam" id="PF00144">
    <property type="entry name" value="Beta-lactamase"/>
    <property type="match status" value="1"/>
</dbReference>
<dbReference type="EMBL" id="PXXK01000275">
    <property type="protein sequence ID" value="RFN46993.1"/>
    <property type="molecule type" value="Genomic_DNA"/>
</dbReference>
<dbReference type="SUPFAM" id="SSF56601">
    <property type="entry name" value="beta-lactamase/transpeptidase-like"/>
    <property type="match status" value="1"/>
</dbReference>
<dbReference type="InterPro" id="IPR058664">
    <property type="entry name" value="ARB_00930-like_C"/>
</dbReference>
<feature type="domain" description="Beta-lactamase-like ARB-00930-like C-terminal" evidence="3">
    <location>
        <begin position="439"/>
        <end position="588"/>
    </location>
</feature>
<proteinExistence type="predicted"/>
<feature type="signal peptide" evidence="1">
    <location>
        <begin position="1"/>
        <end position="21"/>
    </location>
</feature>
<protein>
    <submittedName>
        <fullName evidence="4">Putative beta-lactamase-like 1</fullName>
    </submittedName>
</protein>
<evidence type="ECO:0000256" key="1">
    <source>
        <dbReference type="SAM" id="SignalP"/>
    </source>
</evidence>
<dbReference type="InterPro" id="IPR012338">
    <property type="entry name" value="Beta-lactam/transpept-like"/>
</dbReference>
<feature type="chain" id="PRO_5017484794" evidence="1">
    <location>
        <begin position="22"/>
        <end position="589"/>
    </location>
</feature>
<evidence type="ECO:0000313" key="4">
    <source>
        <dbReference type="EMBL" id="RFN46993.1"/>
    </source>
</evidence>
<dbReference type="PANTHER" id="PTHR22935:SF97">
    <property type="entry name" value="BETA-LACTAMASE-RELATED DOMAIN-CONTAINING PROTEIN"/>
    <property type="match status" value="1"/>
</dbReference>
<keyword evidence="1" id="KW-0732">Signal</keyword>
<dbReference type="PANTHER" id="PTHR22935">
    <property type="entry name" value="PENICILLIN-BINDING PROTEIN"/>
    <property type="match status" value="1"/>
</dbReference>
<evidence type="ECO:0000313" key="5">
    <source>
        <dbReference type="Proteomes" id="UP000265631"/>
    </source>
</evidence>
<gene>
    <name evidence="4" type="ORF">FIE12Z_8719</name>
</gene>
<dbReference type="STRING" id="2594813.A0A395MIA5"/>